<evidence type="ECO:0000256" key="5">
    <source>
        <dbReference type="SAM" id="Phobius"/>
    </source>
</evidence>
<evidence type="ECO:0000256" key="3">
    <source>
        <dbReference type="ARBA" id="ARBA00022989"/>
    </source>
</evidence>
<dbReference type="InterPro" id="IPR001733">
    <property type="entry name" value="Peptidase_S26B"/>
</dbReference>
<comment type="subcellular location">
    <subcellularLocation>
        <location evidence="1">Membrane</location>
    </subcellularLocation>
</comment>
<name>A0A7S9IL60_SACSO</name>
<dbReference type="GO" id="GO:0004252">
    <property type="term" value="F:serine-type endopeptidase activity"/>
    <property type="evidence" value="ECO:0007669"/>
    <property type="project" value="InterPro"/>
</dbReference>
<proteinExistence type="predicted"/>
<sequence length="341" mass="38173">MKVIYFFIIALALSFIVSSILNNVFSLPFGWQIDATQSMEPLIYPGDIVLVLPLIGSPHLHEIVEYYQPYLHIYVVHEIVGYKNGGYITKGINNPTPDPWIVNRSWIVGFVPQVFGYPIQIPYLGYAIKYIIQASGINEKILIPTLIFAFIVAEIMDSRREVTVLKNKKRMRQTSKSVFIVFFVISTMLTAIILAHQFGRIDSQWRSVIGGVPVVDGQTSNYLYFGALPEDTSNIFSLQLGAKIPTLVVFTGPKDIVFNQDPILVYGNVTENITVYSGGVGSHSGLVNEIWIPYVLPPQIALFVAKINPVLLLFLASLEIAGGVTLLSYFITWLIERREPS</sequence>
<dbReference type="NCBIfam" id="TIGR02228">
    <property type="entry name" value="sigpep_I_arch"/>
    <property type="match status" value="1"/>
</dbReference>
<gene>
    <name evidence="6" type="ORF">HFC64_16340</name>
</gene>
<evidence type="ECO:0000256" key="1">
    <source>
        <dbReference type="ARBA" id="ARBA00004370"/>
    </source>
</evidence>
<keyword evidence="4 5" id="KW-0472">Membrane</keyword>
<dbReference type="SUPFAM" id="SSF51306">
    <property type="entry name" value="LexA/Signal peptidase"/>
    <property type="match status" value="1"/>
</dbReference>
<keyword evidence="6" id="KW-0378">Hydrolase</keyword>
<dbReference type="GO" id="GO:0009003">
    <property type="term" value="F:signal peptidase activity"/>
    <property type="evidence" value="ECO:0007669"/>
    <property type="project" value="UniProtKB-EC"/>
</dbReference>
<evidence type="ECO:0000313" key="6">
    <source>
        <dbReference type="EMBL" id="QPG51183.1"/>
    </source>
</evidence>
<dbReference type="GO" id="GO:0016020">
    <property type="term" value="C:membrane"/>
    <property type="evidence" value="ECO:0007669"/>
    <property type="project" value="UniProtKB-SubCell"/>
</dbReference>
<protein>
    <submittedName>
        <fullName evidence="6">Signal peptidase I</fullName>
        <ecNumber evidence="6">3.4.21.89</ecNumber>
    </submittedName>
</protein>
<reference evidence="6 7" key="1">
    <citation type="journal article" date="2020" name="Nat. Commun.">
        <title>The structures of two archaeal type IV pili illuminate evolutionary relationships.</title>
        <authorList>
            <person name="Wang F."/>
            <person name="Baquero D.P."/>
            <person name="Su Z."/>
            <person name="Beltran L.C."/>
            <person name="Prangishvili D."/>
            <person name="Krupovic M."/>
            <person name="Egelman E.H."/>
        </authorList>
    </citation>
    <scope>NUCLEOTIDE SEQUENCE [LARGE SCALE GENOMIC DNA]</scope>
    <source>
        <strain evidence="6 7">POZ149</strain>
    </source>
</reference>
<dbReference type="EMBL" id="CP050869">
    <property type="protein sequence ID" value="QPG51183.1"/>
    <property type="molecule type" value="Genomic_DNA"/>
</dbReference>
<dbReference type="InterPro" id="IPR019533">
    <property type="entry name" value="Peptidase_S26"/>
</dbReference>
<keyword evidence="2 5" id="KW-0812">Transmembrane</keyword>
<dbReference type="EC" id="3.4.21.89" evidence="6"/>
<dbReference type="GO" id="GO:0006465">
    <property type="term" value="P:signal peptide processing"/>
    <property type="evidence" value="ECO:0007669"/>
    <property type="project" value="InterPro"/>
</dbReference>
<accession>A0A7S9IL60</accession>
<dbReference type="InterPro" id="IPR036286">
    <property type="entry name" value="LexA/Signal_pep-like_sf"/>
</dbReference>
<evidence type="ECO:0000256" key="4">
    <source>
        <dbReference type="ARBA" id="ARBA00023136"/>
    </source>
</evidence>
<keyword evidence="3 5" id="KW-1133">Transmembrane helix</keyword>
<evidence type="ECO:0000256" key="2">
    <source>
        <dbReference type="ARBA" id="ARBA00022692"/>
    </source>
</evidence>
<feature type="transmembrane region" description="Helical" evidence="5">
    <location>
        <begin position="178"/>
        <end position="198"/>
    </location>
</feature>
<organism evidence="6 7">
    <name type="scientific">Saccharolobus solfataricus</name>
    <name type="common">Sulfolobus solfataricus</name>
    <dbReference type="NCBI Taxonomy" id="2287"/>
    <lineage>
        <taxon>Archaea</taxon>
        <taxon>Thermoproteota</taxon>
        <taxon>Thermoprotei</taxon>
        <taxon>Sulfolobales</taxon>
        <taxon>Sulfolobaceae</taxon>
        <taxon>Saccharolobus</taxon>
    </lineage>
</organism>
<feature type="transmembrane region" description="Helical" evidence="5">
    <location>
        <begin position="311"/>
        <end position="335"/>
    </location>
</feature>
<dbReference type="CDD" id="cd06530">
    <property type="entry name" value="S26_SPase_I"/>
    <property type="match status" value="1"/>
</dbReference>
<dbReference type="Proteomes" id="UP000594632">
    <property type="component" value="Chromosome"/>
</dbReference>
<dbReference type="AlphaFoldDB" id="A0A7S9IL60"/>
<evidence type="ECO:0000313" key="7">
    <source>
        <dbReference type="Proteomes" id="UP000594632"/>
    </source>
</evidence>